<dbReference type="InterPro" id="IPR038765">
    <property type="entry name" value="Papain-like_cys_pep_sf"/>
</dbReference>
<dbReference type="InterPro" id="IPR018200">
    <property type="entry name" value="USP_CS"/>
</dbReference>
<evidence type="ECO:0000313" key="4">
    <source>
        <dbReference type="EMBL" id="KAK6644250.1"/>
    </source>
</evidence>
<dbReference type="InterPro" id="IPR001394">
    <property type="entry name" value="Peptidase_C19_UCH"/>
</dbReference>
<reference evidence="4 5" key="1">
    <citation type="submission" date="2023-10" db="EMBL/GenBank/DDBJ databases">
        <title>Genomes of two closely related lineages of the louse Polyplax serrata with different host specificities.</title>
        <authorList>
            <person name="Martinu J."/>
            <person name="Tarabai H."/>
            <person name="Stefka J."/>
            <person name="Hypsa V."/>
        </authorList>
    </citation>
    <scope>NUCLEOTIDE SEQUENCE [LARGE SCALE GENOMIC DNA]</scope>
    <source>
        <strain evidence="4">HR10_N</strain>
    </source>
</reference>
<dbReference type="EMBL" id="JAWJWE010000001">
    <property type="protein sequence ID" value="KAK6644250.1"/>
    <property type="molecule type" value="Genomic_DNA"/>
</dbReference>
<gene>
    <name evidence="4" type="ORF">RUM43_000517</name>
</gene>
<dbReference type="GO" id="GO:0016579">
    <property type="term" value="P:protein deubiquitination"/>
    <property type="evidence" value="ECO:0007669"/>
    <property type="project" value="InterPro"/>
</dbReference>
<comment type="caution">
    <text evidence="4">The sequence shown here is derived from an EMBL/GenBank/DDBJ whole genome shotgun (WGS) entry which is preliminary data.</text>
</comment>
<feature type="compositionally biased region" description="Polar residues" evidence="2">
    <location>
        <begin position="534"/>
        <end position="553"/>
    </location>
</feature>
<dbReference type="Pfam" id="PF00443">
    <property type="entry name" value="UCH"/>
    <property type="match status" value="1"/>
</dbReference>
<evidence type="ECO:0000259" key="3">
    <source>
        <dbReference type="PROSITE" id="PS50235"/>
    </source>
</evidence>
<organism evidence="4 5">
    <name type="scientific">Polyplax serrata</name>
    <name type="common">Common mouse louse</name>
    <dbReference type="NCBI Taxonomy" id="468196"/>
    <lineage>
        <taxon>Eukaryota</taxon>
        <taxon>Metazoa</taxon>
        <taxon>Ecdysozoa</taxon>
        <taxon>Arthropoda</taxon>
        <taxon>Hexapoda</taxon>
        <taxon>Insecta</taxon>
        <taxon>Pterygota</taxon>
        <taxon>Neoptera</taxon>
        <taxon>Paraneoptera</taxon>
        <taxon>Psocodea</taxon>
        <taxon>Troctomorpha</taxon>
        <taxon>Phthiraptera</taxon>
        <taxon>Anoplura</taxon>
        <taxon>Polyplacidae</taxon>
        <taxon>Polyplax</taxon>
    </lineage>
</organism>
<dbReference type="InterPro" id="IPR050164">
    <property type="entry name" value="Peptidase_C19"/>
</dbReference>
<dbReference type="PROSITE" id="PS00973">
    <property type="entry name" value="USP_2"/>
    <property type="match status" value="1"/>
</dbReference>
<dbReference type="PANTHER" id="PTHR24006:SF905">
    <property type="entry name" value="UBIQUITIN CARBOXYL-TERMINAL HYDROLASE 1"/>
    <property type="match status" value="1"/>
</dbReference>
<evidence type="ECO:0000313" key="5">
    <source>
        <dbReference type="Proteomes" id="UP001372834"/>
    </source>
</evidence>
<feature type="region of interest" description="Disordered" evidence="2">
    <location>
        <begin position="1"/>
        <end position="50"/>
    </location>
</feature>
<feature type="region of interest" description="Disordered" evidence="2">
    <location>
        <begin position="506"/>
        <end position="555"/>
    </location>
</feature>
<feature type="compositionally biased region" description="Basic and acidic residues" evidence="2">
    <location>
        <begin position="10"/>
        <end position="19"/>
    </location>
</feature>
<dbReference type="GO" id="GO:0005829">
    <property type="term" value="C:cytosol"/>
    <property type="evidence" value="ECO:0007669"/>
    <property type="project" value="TreeGrafter"/>
</dbReference>
<dbReference type="Gene3D" id="3.90.70.10">
    <property type="entry name" value="Cysteine proteinases"/>
    <property type="match status" value="1"/>
</dbReference>
<comment type="similarity">
    <text evidence="1">Belongs to the peptidase C19 family.</text>
</comment>
<feature type="region of interest" description="Disordered" evidence="2">
    <location>
        <begin position="125"/>
        <end position="149"/>
    </location>
</feature>
<dbReference type="GO" id="GO:0005634">
    <property type="term" value="C:nucleus"/>
    <property type="evidence" value="ECO:0007669"/>
    <property type="project" value="TreeGrafter"/>
</dbReference>
<sequence length="889" mass="100092">MTILHSKNSQKGDSDDPPPKKKSKKSKSLIRTQTQAYVSHPTTSSGAGPSHCLPEQIGLYSFLSPPQSYYTSSEGETFLSSPQHYYEQAETELQHYFGQTDQEIVRFKLDKFDVGYYSNSQSDPYSFEEDYESPFSTSVQDPAVPGTSQTSCKSKILNKNQIYNPNCLEYYIYGPGSRSPNSKKNPPKRVLPDVNLIEVISSEEIISQGSSSRSETLVDDNKFEGGSLLDDINNFDIDDKFGELEKFQQEAIWEDSKMYHMEKNLDSGIHMNGYDKVTSPEGPQYENRLTRNSPAASLSNLGNTCFLNSVLYTLRFAPNFLHNLHHLVCDMNLNTVNNVQAKQKTSSLGRNMNLNWNASKESATNGIGDHPSQVKTKKQIVTEKLHEVYEAMHLKETKEHIDSFHPEVFLTALREVNPIFEGNQQQDAHELLVCLLDIFRETCQALARQAETRAAFEVNNYGNLSSCGDTDNSTLKLSSSNINKSWGGVMSVRTSLKARTQECLKTRKNEKNSALNNNTLKKKNKKDLERVDSNDSAPDNAETSPPSAESNSDFKGIHYDDKVRLGVHNFVAQDFEGVMVLQTTCLGCENTTEKKEPFADICVPIKTDDNEDEDDPMDPLNPSDLYQRAVVTDEFLRDRNKYYCEECLRYNEARRSVRYQTLPRLLTLQLKRFSSTYGAMSKVTQYMPTPMTLSCFCEECRSLERCKSLGRHCYDLYGVIMHLGPNMAGGHYIAYVKTTDNLDCYRTCARDKSRKVSSLNSDSGKSNNCKGNNILYNLFKNKGNSSNNFNNDKLSETKLAASNNFTSPSKICRSLECCGVRTKMADLLMAGGNGSVKDEADGLIEESIWIACDDDNVKVLRGSEVEELLAKNSTSNATPYLLFYSRRTE</sequence>
<dbReference type="AlphaFoldDB" id="A0AAN8SCM3"/>
<dbReference type="PROSITE" id="PS50235">
    <property type="entry name" value="USP_3"/>
    <property type="match status" value="1"/>
</dbReference>
<protein>
    <recommendedName>
        <fullName evidence="3">USP domain-containing protein</fullName>
    </recommendedName>
</protein>
<dbReference type="PANTHER" id="PTHR24006">
    <property type="entry name" value="UBIQUITIN CARBOXYL-TERMINAL HYDROLASE"/>
    <property type="match status" value="1"/>
</dbReference>
<dbReference type="InterPro" id="IPR028889">
    <property type="entry name" value="USP"/>
</dbReference>
<name>A0AAN8SCM3_POLSC</name>
<feature type="compositionally biased region" description="Polar residues" evidence="2">
    <location>
        <begin position="134"/>
        <end position="149"/>
    </location>
</feature>
<dbReference type="GO" id="GO:0004843">
    <property type="term" value="F:cysteine-type deubiquitinase activity"/>
    <property type="evidence" value="ECO:0007669"/>
    <property type="project" value="InterPro"/>
</dbReference>
<dbReference type="SUPFAM" id="SSF54001">
    <property type="entry name" value="Cysteine proteinases"/>
    <property type="match status" value="1"/>
</dbReference>
<evidence type="ECO:0000256" key="2">
    <source>
        <dbReference type="SAM" id="MobiDB-lite"/>
    </source>
</evidence>
<evidence type="ECO:0000256" key="1">
    <source>
        <dbReference type="ARBA" id="ARBA00009085"/>
    </source>
</evidence>
<dbReference type="Proteomes" id="UP001372834">
    <property type="component" value="Unassembled WGS sequence"/>
</dbReference>
<accession>A0AAN8SCM3</accession>
<feature type="domain" description="USP" evidence="3">
    <location>
        <begin position="296"/>
        <end position="887"/>
    </location>
</feature>
<feature type="compositionally biased region" description="Polar residues" evidence="2">
    <location>
        <begin position="29"/>
        <end position="47"/>
    </location>
</feature>
<proteinExistence type="inferred from homology"/>